<dbReference type="GO" id="GO:0005319">
    <property type="term" value="F:lipid transporter activity"/>
    <property type="evidence" value="ECO:0007669"/>
    <property type="project" value="TreeGrafter"/>
</dbReference>
<dbReference type="CDD" id="cd03263">
    <property type="entry name" value="ABC_subfamily_A"/>
    <property type="match status" value="2"/>
</dbReference>
<feature type="compositionally biased region" description="Low complexity" evidence="10">
    <location>
        <begin position="1888"/>
        <end position="1904"/>
    </location>
</feature>
<reference evidence="14" key="1">
    <citation type="journal article" date="2006" name="PLoS Biol.">
        <title>Macronuclear genome sequence of the ciliate Tetrahymena thermophila, a model eukaryote.</title>
        <authorList>
            <person name="Eisen J.A."/>
            <person name="Coyne R.S."/>
            <person name="Wu M."/>
            <person name="Wu D."/>
            <person name="Thiagarajan M."/>
            <person name="Wortman J.R."/>
            <person name="Badger J.H."/>
            <person name="Ren Q."/>
            <person name="Amedeo P."/>
            <person name="Jones K.M."/>
            <person name="Tallon L.J."/>
            <person name="Delcher A.L."/>
            <person name="Salzberg S.L."/>
            <person name="Silva J.C."/>
            <person name="Haas B.J."/>
            <person name="Majoros W.H."/>
            <person name="Farzad M."/>
            <person name="Carlton J.M."/>
            <person name="Smith R.K. Jr."/>
            <person name="Garg J."/>
            <person name="Pearlman R.E."/>
            <person name="Karrer K.M."/>
            <person name="Sun L."/>
            <person name="Manning G."/>
            <person name="Elde N.C."/>
            <person name="Turkewitz A.P."/>
            <person name="Asai D.J."/>
            <person name="Wilkes D.E."/>
            <person name="Wang Y."/>
            <person name="Cai H."/>
            <person name="Collins K."/>
            <person name="Stewart B.A."/>
            <person name="Lee S.R."/>
            <person name="Wilamowska K."/>
            <person name="Weinberg Z."/>
            <person name="Ruzzo W.L."/>
            <person name="Wloga D."/>
            <person name="Gaertig J."/>
            <person name="Frankel J."/>
            <person name="Tsao C.-C."/>
            <person name="Gorovsky M.A."/>
            <person name="Keeling P.J."/>
            <person name="Waller R.F."/>
            <person name="Patron N.J."/>
            <person name="Cherry J.M."/>
            <person name="Stover N.A."/>
            <person name="Krieger C.J."/>
            <person name="del Toro C."/>
            <person name="Ryder H.F."/>
            <person name="Williamson S.C."/>
            <person name="Barbeau R.A."/>
            <person name="Hamilton E.P."/>
            <person name="Orias E."/>
        </authorList>
    </citation>
    <scope>NUCLEOTIDE SEQUENCE [LARGE SCALE GENOMIC DNA]</scope>
    <source>
        <strain evidence="14">SB210</strain>
    </source>
</reference>
<feature type="transmembrane region" description="Helical" evidence="11">
    <location>
        <begin position="249"/>
        <end position="267"/>
    </location>
</feature>
<name>Q24IL9_TETTS</name>
<dbReference type="Gene3D" id="3.40.50.300">
    <property type="entry name" value="P-loop containing nucleotide triphosphate hydrolases"/>
    <property type="match status" value="2"/>
</dbReference>
<accession>Q24IL9</accession>
<proteinExistence type="inferred from homology"/>
<dbReference type="InterPro" id="IPR003593">
    <property type="entry name" value="AAA+_ATPase"/>
</dbReference>
<dbReference type="FunFam" id="3.40.50.300:FF:000665">
    <property type="entry name" value="ABC transporter A family member 2"/>
    <property type="match status" value="1"/>
</dbReference>
<dbReference type="InterPro" id="IPR026082">
    <property type="entry name" value="ABCA"/>
</dbReference>
<feature type="transmembrane region" description="Helical" evidence="11">
    <location>
        <begin position="889"/>
        <end position="909"/>
    </location>
</feature>
<evidence type="ECO:0000256" key="11">
    <source>
        <dbReference type="SAM" id="Phobius"/>
    </source>
</evidence>
<feature type="compositionally biased region" description="Basic residues" evidence="10">
    <location>
        <begin position="1773"/>
        <end position="1782"/>
    </location>
</feature>
<gene>
    <name evidence="13" type="ORF">TTHERM_00919550</name>
</gene>
<dbReference type="InParanoid" id="Q24IL9"/>
<evidence type="ECO:0000256" key="8">
    <source>
        <dbReference type="ARBA" id="ARBA00022989"/>
    </source>
</evidence>
<feature type="compositionally biased region" description="Basic and acidic residues" evidence="10">
    <location>
        <begin position="1820"/>
        <end position="1829"/>
    </location>
</feature>
<dbReference type="Pfam" id="PF12698">
    <property type="entry name" value="ABC2_membrane_3"/>
    <property type="match status" value="2"/>
</dbReference>
<keyword evidence="4 11" id="KW-0812">Transmembrane</keyword>
<dbReference type="HOGENOM" id="CLU_000604_19_1_1"/>
<dbReference type="SMART" id="SM00382">
    <property type="entry name" value="AAA"/>
    <property type="match status" value="2"/>
</dbReference>
<evidence type="ECO:0000256" key="6">
    <source>
        <dbReference type="ARBA" id="ARBA00022741"/>
    </source>
</evidence>
<dbReference type="PROSITE" id="PS50893">
    <property type="entry name" value="ABC_TRANSPORTER_2"/>
    <property type="match status" value="2"/>
</dbReference>
<feature type="compositionally biased region" description="Low complexity" evidence="10">
    <location>
        <begin position="1933"/>
        <end position="1967"/>
    </location>
</feature>
<dbReference type="PANTHER" id="PTHR19229:SF36">
    <property type="entry name" value="ATP-BINDING CASSETTE SUB-FAMILY A MEMBER 2"/>
    <property type="match status" value="1"/>
</dbReference>
<evidence type="ECO:0000256" key="4">
    <source>
        <dbReference type="ARBA" id="ARBA00022692"/>
    </source>
</evidence>
<evidence type="ECO:0000313" key="13">
    <source>
        <dbReference type="EMBL" id="EAS07606.2"/>
    </source>
</evidence>
<feature type="compositionally biased region" description="Low complexity" evidence="10">
    <location>
        <begin position="1700"/>
        <end position="1713"/>
    </location>
</feature>
<keyword evidence="3" id="KW-0813">Transport</keyword>
<dbReference type="GO" id="GO:0016020">
    <property type="term" value="C:membrane"/>
    <property type="evidence" value="ECO:0007669"/>
    <property type="project" value="UniProtKB-SubCell"/>
</dbReference>
<dbReference type="InterPro" id="IPR017871">
    <property type="entry name" value="ABC_transporter-like_CS"/>
</dbReference>
<feature type="region of interest" description="Disordered" evidence="10">
    <location>
        <begin position="1700"/>
        <end position="1735"/>
    </location>
</feature>
<evidence type="ECO:0000256" key="7">
    <source>
        <dbReference type="ARBA" id="ARBA00022840"/>
    </source>
</evidence>
<keyword evidence="6" id="KW-0547">Nucleotide-binding</keyword>
<dbReference type="eggNOG" id="KOG0059">
    <property type="taxonomic scope" value="Eukaryota"/>
</dbReference>
<evidence type="ECO:0000256" key="9">
    <source>
        <dbReference type="ARBA" id="ARBA00023136"/>
    </source>
</evidence>
<feature type="transmembrane region" description="Helical" evidence="11">
    <location>
        <begin position="423"/>
        <end position="443"/>
    </location>
</feature>
<evidence type="ECO:0000256" key="3">
    <source>
        <dbReference type="ARBA" id="ARBA00022448"/>
    </source>
</evidence>
<keyword evidence="9 11" id="KW-0472">Membrane</keyword>
<dbReference type="GeneID" id="7840740"/>
<protein>
    <submittedName>
        <fullName evidence="13">ABC transporter family protein</fullName>
    </submittedName>
</protein>
<dbReference type="PROSITE" id="PS00211">
    <property type="entry name" value="ABC_TRANSPORTER_1"/>
    <property type="match status" value="2"/>
</dbReference>
<evidence type="ECO:0000256" key="5">
    <source>
        <dbReference type="ARBA" id="ARBA00022737"/>
    </source>
</evidence>
<feature type="compositionally biased region" description="Polar residues" evidence="10">
    <location>
        <begin position="1833"/>
        <end position="1843"/>
    </location>
</feature>
<feature type="domain" description="ABC transporter" evidence="12">
    <location>
        <begin position="1313"/>
        <end position="1550"/>
    </location>
</feature>
<feature type="transmembrane region" description="Helical" evidence="11">
    <location>
        <begin position="322"/>
        <end position="346"/>
    </location>
</feature>
<dbReference type="OrthoDB" id="10255969at2759"/>
<evidence type="ECO:0000259" key="12">
    <source>
        <dbReference type="PROSITE" id="PS50893"/>
    </source>
</evidence>
<feature type="region of interest" description="Disordered" evidence="10">
    <location>
        <begin position="1933"/>
        <end position="1995"/>
    </location>
</feature>
<dbReference type="GO" id="GO:0140359">
    <property type="term" value="F:ABC-type transporter activity"/>
    <property type="evidence" value="ECO:0007669"/>
    <property type="project" value="InterPro"/>
</dbReference>
<feature type="region of interest" description="Disordered" evidence="10">
    <location>
        <begin position="1747"/>
        <end position="1803"/>
    </location>
</feature>
<dbReference type="Pfam" id="PF00005">
    <property type="entry name" value="ABC_tran"/>
    <property type="match status" value="2"/>
</dbReference>
<dbReference type="PANTHER" id="PTHR19229">
    <property type="entry name" value="ATP-BINDING CASSETTE TRANSPORTER SUBFAMILY A ABCA"/>
    <property type="match status" value="1"/>
</dbReference>
<dbReference type="InterPro" id="IPR027417">
    <property type="entry name" value="P-loop_NTPase"/>
</dbReference>
<dbReference type="InterPro" id="IPR003439">
    <property type="entry name" value="ABC_transporter-like_ATP-bd"/>
</dbReference>
<keyword evidence="5" id="KW-0677">Repeat</keyword>
<feature type="transmembrane region" description="Helical" evidence="11">
    <location>
        <begin position="1111"/>
        <end position="1128"/>
    </location>
</feature>
<feature type="transmembrane region" description="Helical" evidence="11">
    <location>
        <begin position="1246"/>
        <end position="1270"/>
    </location>
</feature>
<organism evidence="13 14">
    <name type="scientific">Tetrahymena thermophila (strain SB210)</name>
    <dbReference type="NCBI Taxonomy" id="312017"/>
    <lineage>
        <taxon>Eukaryota</taxon>
        <taxon>Sar</taxon>
        <taxon>Alveolata</taxon>
        <taxon>Ciliophora</taxon>
        <taxon>Intramacronucleata</taxon>
        <taxon>Oligohymenophorea</taxon>
        <taxon>Hymenostomatida</taxon>
        <taxon>Tetrahymenina</taxon>
        <taxon>Tetrahymenidae</taxon>
        <taxon>Tetrahymena</taxon>
    </lineage>
</organism>
<feature type="compositionally biased region" description="Basic and acidic residues" evidence="10">
    <location>
        <begin position="1783"/>
        <end position="1799"/>
    </location>
</feature>
<dbReference type="KEGG" id="tet:TTHERM_00919550"/>
<keyword evidence="7" id="KW-0067">ATP-binding</keyword>
<evidence type="ECO:0000256" key="10">
    <source>
        <dbReference type="SAM" id="MobiDB-lite"/>
    </source>
</evidence>
<dbReference type="GO" id="GO:0005524">
    <property type="term" value="F:ATP binding"/>
    <property type="evidence" value="ECO:0007669"/>
    <property type="project" value="UniProtKB-KW"/>
</dbReference>
<dbReference type="GO" id="GO:0016887">
    <property type="term" value="F:ATP hydrolysis activity"/>
    <property type="evidence" value="ECO:0007669"/>
    <property type="project" value="InterPro"/>
</dbReference>
<sequence>MCCSRKNNHLKALLKKNWIITKRNKCTTFCEIFLPAIFVLQFFMLRQQVDIKDLPQQSFLNQTKIIYPDFSDSSSQTMFKHCSDLGSSGGQIAIFPEDNLTQQIAQELKKNQYINSQGVIFMKSANALEDLVQSSSYGDSKNKICFGIEFNTVSNGLYDYSIRYNISKIPDQYEYNQQNQYVKQQLDYFNTYIENGFIHLMNLISNVIQTNEASQSQQVMKIVPHLLPMMQQKQQEDKFYNTAGQSTNFYIVLPLIVFYLRMTNGVLMEKEKKIREGMKMMGMDNFQFYQSWIVTYTIKNIFISILIAALLNGCIFKDASFLFLFCLYNLFGQVLIFQGLFISTFFSRARIGLLAAMVFFLGQFIAFMSIDIKSASSDTLTKISLIPHTGISLSVSHFLYFQSNGQSIDFSILNQSFNGYKQYFTFVSLQINLVVFSLLFFYFDKVFPNEFGIKSHPLFFLGMKYGKKVEKKSKKNHKTKNVELIQDLYNRSSEEDEEQDENVLQEEVDGVLRAQIKNDQAIVIKNLQKVFHSDGKEKKAVNGLNLEMFNSQIFSFLGHNGAGKTTTISMINGLIEPTSGLIKIKGHDVQTQMEEIRKSLGVCPQHDVLFDDLTVKEHLELFANIKNMPIQEQEAAIQKIIQDVDLVEKTNYLSKNLSGGQKRKLSVAIAFIGGSDVILLDEPTSGMDVEARRHIWDVLKNYKQDKIIILTTHFMDEADFLGDRIGIISDGKLKCVGSSIFLKENYGNGFNITFVKQENTSPSKPLIKYVKQNLSDCELISDVSAEVAFQVPKTNVDKFSEFFTKLERNKDSLFVRSYGISVTTLEQVFLKVASENNNFTKQINKKQSKQKEIDDFDLSKVRIKGGFSIFSQHFSALLKKRFHCFKRDIGGLFCEVIIPAALIILGLLLSTSISVSLTPTIVLTPDSLTSPTYMYGSEVSSQQDYFSKLPLLTKTVMQPILSTTNLIEQFDSQMLQKRNVDLKFGVYTKADFIDSNNKQINYYSFINTQTENSIAISLNILNTQIINQQTGKSIQIIPRNKPLPYTIKQKNANQIANGITIAMIFNIGLAFIPASLIVFIVKERETQVKHQQIVSGVSRFSYWTSNLFMDVVKYLIPALTCPWLAYAFQVTSLTDSSVFYVFYIIFILYGPAIILFTYVFSFLVKNYGNGQLFSFFMHILFGCVLSITVMILRVVFSLDNKGIEALAWVLRFIPSFCFSFSILNLTSRDLYALSSTDGKALDPLDLKIAGGDLLAMCLQIVIFGLLLVIIEKFGKRKLFSKESNIPFQPKKLDNDVEEENERVAQSDPNDFVVYVQGLRKVFYESGSQYKVAVDNLNFAIQNGEVFCLLGVNGAGKTTTMRMLTGDEPIVNGNAYIQGYKIPEELVHAQQYIGYCPQFDALLDKLTAREHLELYAAIKGIPKDMIAPLVEKKLDEMNLRQFENICAGTYSGGNKRKLSVAIAMLGNPPIVFLDEPSTGMDPGNRRFMWDVISRISTQRKQSSIILTTHSMEEAEALSTKVGIMVAGNFQCMGSVQHLKSKFGEGYEIDIKTTLPTNKQINKFSKTVNMKQQVKRTDLKDFLFHVNMQNMLYQITEKGFCSQLHYEFLKNEEKGQGVEPRLIIEFGLMFQKTLKVQEFINQKFGEFTIIEQFNNFTRYRIFSEKSIGEIFGIFHSVQEELDVNHYTVNQPTLEQIFNQIAKKANQQSQNKQEANQPRDPQNLKKDKKKVKNQASDEEDIEMQKLVISKKEKSRKKVKASQQEEITQDTNEKKKISQKKSSSKNKKIEKERSDPEDYHMESEQSFTDYYNDREKLFIYQDTSSKKNEKTVESLKQIKNGNSKTNKNNFIKQVVSENQSIDQIQDNKLNNNTSQDKNDNTLQTYHQSKQGQQDNIYYNNNSNQDNQYEDYNNNIYLQQNQIHQNGYNYQQYQYSQNNSNQQDYESNFNQNNYGYNNNQNQSDFQDDFQQQPINGEAQKSSKQGKSEKQSKSSKKTQKN</sequence>
<dbReference type="InterPro" id="IPR013525">
    <property type="entry name" value="ABC2_TM"/>
</dbReference>
<dbReference type="FunFam" id="3.40.50.300:FF:000298">
    <property type="entry name" value="ATP-binding cassette sub-family A member 12"/>
    <property type="match status" value="1"/>
</dbReference>
<feature type="transmembrane region" description="Helical" evidence="11">
    <location>
        <begin position="1208"/>
        <end position="1226"/>
    </location>
</feature>
<keyword evidence="14" id="KW-1185">Reference proteome</keyword>
<feature type="transmembrane region" description="Helical" evidence="11">
    <location>
        <begin position="26"/>
        <end position="45"/>
    </location>
</feature>
<dbReference type="RefSeq" id="XP_001027848.2">
    <property type="nucleotide sequence ID" value="XM_001027848.3"/>
</dbReference>
<dbReference type="SUPFAM" id="SSF52540">
    <property type="entry name" value="P-loop containing nucleoside triphosphate hydrolases"/>
    <property type="match status" value="2"/>
</dbReference>
<feature type="transmembrane region" description="Helical" evidence="11">
    <location>
        <begin position="288"/>
        <end position="310"/>
    </location>
</feature>
<feature type="region of interest" description="Disordered" evidence="10">
    <location>
        <begin position="1883"/>
        <end position="1904"/>
    </location>
</feature>
<feature type="transmembrane region" description="Helical" evidence="11">
    <location>
        <begin position="1140"/>
        <end position="1163"/>
    </location>
</feature>
<comment type="subcellular location">
    <subcellularLocation>
        <location evidence="1">Membrane</location>
        <topology evidence="1">Multi-pass membrane protein</topology>
    </subcellularLocation>
</comment>
<dbReference type="Proteomes" id="UP000009168">
    <property type="component" value="Unassembled WGS sequence"/>
</dbReference>
<feature type="transmembrane region" description="Helical" evidence="11">
    <location>
        <begin position="353"/>
        <end position="372"/>
    </location>
</feature>
<dbReference type="EMBL" id="GG662213">
    <property type="protein sequence ID" value="EAS07606.2"/>
    <property type="molecule type" value="Genomic_DNA"/>
</dbReference>
<keyword evidence="8 11" id="KW-1133">Transmembrane helix</keyword>
<feature type="transmembrane region" description="Helical" evidence="11">
    <location>
        <begin position="1175"/>
        <end position="1196"/>
    </location>
</feature>
<feature type="compositionally biased region" description="Polar residues" evidence="10">
    <location>
        <begin position="1757"/>
        <end position="1766"/>
    </location>
</feature>
<evidence type="ECO:0000313" key="14">
    <source>
        <dbReference type="Proteomes" id="UP000009168"/>
    </source>
</evidence>
<feature type="region of interest" description="Disordered" evidence="10">
    <location>
        <begin position="1820"/>
        <end position="1843"/>
    </location>
</feature>
<comment type="similarity">
    <text evidence="2">Belongs to the ABC transporter superfamily. ABCA family.</text>
</comment>
<feature type="transmembrane region" description="Helical" evidence="11">
    <location>
        <begin position="1055"/>
        <end position="1081"/>
    </location>
</feature>
<feature type="domain" description="ABC transporter" evidence="12">
    <location>
        <begin position="522"/>
        <end position="755"/>
    </location>
</feature>
<evidence type="ECO:0000256" key="2">
    <source>
        <dbReference type="ARBA" id="ARBA00008869"/>
    </source>
</evidence>
<evidence type="ECO:0000256" key="1">
    <source>
        <dbReference type="ARBA" id="ARBA00004141"/>
    </source>
</evidence>